<keyword evidence="1" id="KW-0677">Repeat</keyword>
<proteinExistence type="predicted"/>
<dbReference type="RefSeq" id="WP_163180107.1">
    <property type="nucleotide sequence ID" value="NZ_JAAIWM010000004.1"/>
</dbReference>
<dbReference type="Gene3D" id="1.10.1790.10">
    <property type="entry name" value="PRD domain"/>
    <property type="match status" value="1"/>
</dbReference>
<evidence type="ECO:0000259" key="2">
    <source>
        <dbReference type="PROSITE" id="PS51372"/>
    </source>
</evidence>
<keyword evidence="4" id="KW-1185">Reference proteome</keyword>
<dbReference type="SMART" id="SM01061">
    <property type="entry name" value="CAT_RBD"/>
    <property type="match status" value="1"/>
</dbReference>
<comment type="caution">
    <text evidence="3">The sequence shown here is derived from an EMBL/GenBank/DDBJ whole genome shotgun (WGS) entry which is preliminary data.</text>
</comment>
<evidence type="ECO:0000313" key="3">
    <source>
        <dbReference type="EMBL" id="NEY72650.1"/>
    </source>
</evidence>
<dbReference type="Gene3D" id="2.30.24.10">
    <property type="entry name" value="CAT RNA-binding domain"/>
    <property type="match status" value="1"/>
</dbReference>
<dbReference type="PANTHER" id="PTHR30185:SF16">
    <property type="entry name" value="PROTEIN GLCT"/>
    <property type="match status" value="1"/>
</dbReference>
<dbReference type="PROSITE" id="PS51372">
    <property type="entry name" value="PRD_2"/>
    <property type="match status" value="2"/>
</dbReference>
<dbReference type="GO" id="GO:0006355">
    <property type="term" value="P:regulation of DNA-templated transcription"/>
    <property type="evidence" value="ECO:0007669"/>
    <property type="project" value="InterPro"/>
</dbReference>
<dbReference type="AlphaFoldDB" id="A0A6M0QAR9"/>
<evidence type="ECO:0000313" key="4">
    <source>
        <dbReference type="Proteomes" id="UP000481043"/>
    </source>
</evidence>
<dbReference type="Gene3D" id="1.20.58.1950">
    <property type="match status" value="1"/>
</dbReference>
<dbReference type="InterPro" id="IPR050661">
    <property type="entry name" value="BglG_antiterminators"/>
</dbReference>
<feature type="domain" description="PRD" evidence="2">
    <location>
        <begin position="70"/>
        <end position="175"/>
    </location>
</feature>
<dbReference type="Proteomes" id="UP000481043">
    <property type="component" value="Unassembled WGS sequence"/>
</dbReference>
<dbReference type="Pfam" id="PF03123">
    <property type="entry name" value="CAT_RBD"/>
    <property type="match status" value="1"/>
</dbReference>
<reference evidence="3 4" key="1">
    <citation type="submission" date="2020-02" db="EMBL/GenBank/DDBJ databases">
        <title>Bacillus aquiflavi sp. nov., isolated from yellow water of strong flavor Chinese baijiu in Yibin region of China.</title>
        <authorList>
            <person name="Xie J."/>
        </authorList>
    </citation>
    <scope>NUCLEOTIDE SEQUENCE [LARGE SCALE GENOMIC DNA]</scope>
    <source>
        <strain evidence="3 4">SA4</strain>
    </source>
</reference>
<accession>A0A6M0QAR9</accession>
<dbReference type="InterPro" id="IPR004341">
    <property type="entry name" value="CAT_RNA-bd_dom"/>
</dbReference>
<protein>
    <submittedName>
        <fullName evidence="3">Transcription antiterminator</fullName>
    </submittedName>
</protein>
<dbReference type="InterPro" id="IPR036634">
    <property type="entry name" value="PRD_sf"/>
</dbReference>
<dbReference type="EMBL" id="JAAIWM010000004">
    <property type="protein sequence ID" value="NEY72650.1"/>
    <property type="molecule type" value="Genomic_DNA"/>
</dbReference>
<name>A0A6M0QAR9_9BACI</name>
<dbReference type="InterPro" id="IPR011608">
    <property type="entry name" value="PRD"/>
</dbReference>
<dbReference type="PANTHER" id="PTHR30185">
    <property type="entry name" value="CRYPTIC BETA-GLUCOSIDE BGL OPERON ANTITERMINATOR"/>
    <property type="match status" value="1"/>
</dbReference>
<gene>
    <name evidence="3" type="ORF">G4D63_13015</name>
</gene>
<dbReference type="SUPFAM" id="SSF50151">
    <property type="entry name" value="SacY-like RNA-binding domain"/>
    <property type="match status" value="1"/>
</dbReference>
<dbReference type="Gene3D" id="1.20.890.100">
    <property type="match status" value="1"/>
</dbReference>
<sequence length="286" mass="32592">MGSSYTVKKVLNNNVIIANSLPGKDEVVLIGKGIGFNKSKGNSIDVSPIEKLFVLTSEKEQDQYKKLLPYVSEEIIECMNDVIHFITVSIRKKLNQQLLISLTDHISFAIKRLQEGLEIKNPFSLETKTLYPEEYSVATEVVQMINEKLEVSFPEGEIGFIALHIHSAVSDRRLSEVNQHSQLIHKLVEVIEDSLKTNLDREGVQYVRLVSHIRFMLDRVRSEENVGISTNLSNILQAEYPVCYNLAWKLIKIVQQQLKVKVFEAEAVYLTLHLQRLSAKNQEITS</sequence>
<organism evidence="3 4">
    <name type="scientific">Bacillus mesophilus</name>
    <dbReference type="NCBI Taxonomy" id="1808955"/>
    <lineage>
        <taxon>Bacteria</taxon>
        <taxon>Bacillati</taxon>
        <taxon>Bacillota</taxon>
        <taxon>Bacilli</taxon>
        <taxon>Bacillales</taxon>
        <taxon>Bacillaceae</taxon>
        <taxon>Bacillus</taxon>
    </lineage>
</organism>
<dbReference type="GO" id="GO:0003723">
    <property type="term" value="F:RNA binding"/>
    <property type="evidence" value="ECO:0007669"/>
    <property type="project" value="InterPro"/>
</dbReference>
<feature type="domain" description="PRD" evidence="2">
    <location>
        <begin position="176"/>
        <end position="284"/>
    </location>
</feature>
<dbReference type="NCBIfam" id="NF047357">
    <property type="entry name" value="antiterm_GlcT"/>
    <property type="match status" value="1"/>
</dbReference>
<dbReference type="SUPFAM" id="SSF63520">
    <property type="entry name" value="PTS-regulatory domain, PRD"/>
    <property type="match status" value="2"/>
</dbReference>
<dbReference type="InterPro" id="IPR036650">
    <property type="entry name" value="CAT_RNA-bd_dom_sf"/>
</dbReference>
<dbReference type="Pfam" id="PF00874">
    <property type="entry name" value="PRD"/>
    <property type="match status" value="2"/>
</dbReference>
<evidence type="ECO:0000256" key="1">
    <source>
        <dbReference type="ARBA" id="ARBA00022737"/>
    </source>
</evidence>